<name>A0ABX4NKC6_9LEPT</name>
<accession>A0ABX4NKC6</accession>
<proteinExistence type="predicted"/>
<evidence type="ECO:0000313" key="2">
    <source>
        <dbReference type="Proteomes" id="UP000231879"/>
    </source>
</evidence>
<dbReference type="Proteomes" id="UP000231879">
    <property type="component" value="Unassembled WGS sequence"/>
</dbReference>
<sequence>MFDDYTKVEVNEYSIELQNSQSYEEETLFFDLLVPGTCETDEGKKRINIHYKIEKKGKKLNPQIHAHFTSRKKCKTAEMENFEIKLREGEKSSILISKEDSSNSVLSPTLTSKFLKELVQVVDNLENTSASKTSETDRKVISDITIQVGKGKLSKNITNCKFTITGGDTAPKKDVISTLNETDWEIQLQSLTSFFPKTVLITELSLIGIDDPSLVQYIRTNGLPKRESLVFKKSGSNGVLIWPQGRIELKNYQNVVKSFFTGTFTGSIFLEKLESSLRP</sequence>
<reference evidence="1 2" key="1">
    <citation type="submission" date="2017-07" db="EMBL/GenBank/DDBJ databases">
        <title>Leptospira spp. isolated from tropical soils.</title>
        <authorList>
            <person name="Thibeaux R."/>
            <person name="Iraola G."/>
            <person name="Ferres I."/>
            <person name="Bierque E."/>
            <person name="Girault D."/>
            <person name="Soupe-Gilbert M.-E."/>
            <person name="Picardeau M."/>
            <person name="Goarant C."/>
        </authorList>
    </citation>
    <scope>NUCLEOTIDE SEQUENCE [LARGE SCALE GENOMIC DNA]</scope>
    <source>
        <strain evidence="1 2">FH4-C-A1</strain>
    </source>
</reference>
<organism evidence="1 2">
    <name type="scientific">Leptospira barantonii</name>
    <dbReference type="NCBI Taxonomy" id="2023184"/>
    <lineage>
        <taxon>Bacteria</taxon>
        <taxon>Pseudomonadati</taxon>
        <taxon>Spirochaetota</taxon>
        <taxon>Spirochaetia</taxon>
        <taxon>Leptospirales</taxon>
        <taxon>Leptospiraceae</taxon>
        <taxon>Leptospira</taxon>
    </lineage>
</organism>
<comment type="caution">
    <text evidence="1">The sequence shown here is derived from an EMBL/GenBank/DDBJ whole genome shotgun (WGS) entry which is preliminary data.</text>
</comment>
<protein>
    <submittedName>
        <fullName evidence="1">Uncharacterized protein</fullName>
    </submittedName>
</protein>
<keyword evidence="2" id="KW-1185">Reference proteome</keyword>
<dbReference type="EMBL" id="NPDS01000004">
    <property type="protein sequence ID" value="PJZ57272.1"/>
    <property type="molecule type" value="Genomic_DNA"/>
</dbReference>
<evidence type="ECO:0000313" key="1">
    <source>
        <dbReference type="EMBL" id="PJZ57272.1"/>
    </source>
</evidence>
<gene>
    <name evidence="1" type="ORF">CH367_11110</name>
</gene>